<keyword evidence="2" id="KW-1185">Reference proteome</keyword>
<protein>
    <submittedName>
        <fullName evidence="1">Uncharacterized protein</fullName>
    </submittedName>
</protein>
<sequence>MNPANLSYACCMYPHTLFSFLMQDSWAAAEDADETGGELHSVVMLQIVSQNCRYGPCCCHWQPRTSTARQSAWASRSQYEGIPRSPAHDISPTRNTLISYY</sequence>
<name>A0ACB9ZNW6_CATRO</name>
<accession>A0ACB9ZNW6</accession>
<comment type="caution">
    <text evidence="1">The sequence shown here is derived from an EMBL/GenBank/DDBJ whole genome shotgun (WGS) entry which is preliminary data.</text>
</comment>
<dbReference type="Proteomes" id="UP001060085">
    <property type="component" value="Linkage Group LG08"/>
</dbReference>
<reference evidence="2" key="1">
    <citation type="journal article" date="2023" name="Nat. Plants">
        <title>Single-cell RNA sequencing provides a high-resolution roadmap for understanding the multicellular compartmentation of specialized metabolism.</title>
        <authorList>
            <person name="Sun S."/>
            <person name="Shen X."/>
            <person name="Li Y."/>
            <person name="Li Y."/>
            <person name="Wang S."/>
            <person name="Li R."/>
            <person name="Zhang H."/>
            <person name="Shen G."/>
            <person name="Guo B."/>
            <person name="Wei J."/>
            <person name="Xu J."/>
            <person name="St-Pierre B."/>
            <person name="Chen S."/>
            <person name="Sun C."/>
        </authorList>
    </citation>
    <scope>NUCLEOTIDE SEQUENCE [LARGE SCALE GENOMIC DNA]</scope>
</reference>
<evidence type="ECO:0000313" key="2">
    <source>
        <dbReference type="Proteomes" id="UP001060085"/>
    </source>
</evidence>
<dbReference type="EMBL" id="CM044708">
    <property type="protein sequence ID" value="KAI5649295.1"/>
    <property type="molecule type" value="Genomic_DNA"/>
</dbReference>
<gene>
    <name evidence="1" type="ORF">M9H77_35300</name>
</gene>
<evidence type="ECO:0000313" key="1">
    <source>
        <dbReference type="EMBL" id="KAI5649295.1"/>
    </source>
</evidence>
<proteinExistence type="predicted"/>
<organism evidence="1 2">
    <name type="scientific">Catharanthus roseus</name>
    <name type="common">Madagascar periwinkle</name>
    <name type="synonym">Vinca rosea</name>
    <dbReference type="NCBI Taxonomy" id="4058"/>
    <lineage>
        <taxon>Eukaryota</taxon>
        <taxon>Viridiplantae</taxon>
        <taxon>Streptophyta</taxon>
        <taxon>Embryophyta</taxon>
        <taxon>Tracheophyta</taxon>
        <taxon>Spermatophyta</taxon>
        <taxon>Magnoliopsida</taxon>
        <taxon>eudicotyledons</taxon>
        <taxon>Gunneridae</taxon>
        <taxon>Pentapetalae</taxon>
        <taxon>asterids</taxon>
        <taxon>lamiids</taxon>
        <taxon>Gentianales</taxon>
        <taxon>Apocynaceae</taxon>
        <taxon>Rauvolfioideae</taxon>
        <taxon>Vinceae</taxon>
        <taxon>Catharanthinae</taxon>
        <taxon>Catharanthus</taxon>
    </lineage>
</organism>